<organism evidence="1 2">
    <name type="scientific">Funneliformis geosporum</name>
    <dbReference type="NCBI Taxonomy" id="1117311"/>
    <lineage>
        <taxon>Eukaryota</taxon>
        <taxon>Fungi</taxon>
        <taxon>Fungi incertae sedis</taxon>
        <taxon>Mucoromycota</taxon>
        <taxon>Glomeromycotina</taxon>
        <taxon>Glomeromycetes</taxon>
        <taxon>Glomerales</taxon>
        <taxon>Glomeraceae</taxon>
        <taxon>Funneliformis</taxon>
    </lineage>
</organism>
<protein>
    <submittedName>
        <fullName evidence="1">12169_t:CDS:1</fullName>
    </submittedName>
</protein>
<sequence>SQINSVAVSTVYSNRATAEAAKAIMIEIKKKKDEIGRIEK</sequence>
<name>A0A9W4X3D8_9GLOM</name>
<reference evidence="1" key="1">
    <citation type="submission" date="2022-08" db="EMBL/GenBank/DDBJ databases">
        <authorList>
            <person name="Kallberg Y."/>
            <person name="Tangrot J."/>
            <person name="Rosling A."/>
        </authorList>
    </citation>
    <scope>NUCLEOTIDE SEQUENCE</scope>
    <source>
        <strain evidence="1">Wild A</strain>
    </source>
</reference>
<gene>
    <name evidence="1" type="ORF">FWILDA_LOCUS18890</name>
</gene>
<evidence type="ECO:0000313" key="1">
    <source>
        <dbReference type="EMBL" id="CAI2199072.1"/>
    </source>
</evidence>
<comment type="caution">
    <text evidence="1">The sequence shown here is derived from an EMBL/GenBank/DDBJ whole genome shotgun (WGS) entry which is preliminary data.</text>
</comment>
<dbReference type="AlphaFoldDB" id="A0A9W4X3D8"/>
<feature type="non-terminal residue" evidence="1">
    <location>
        <position position="1"/>
    </location>
</feature>
<keyword evidence="2" id="KW-1185">Reference proteome</keyword>
<dbReference type="EMBL" id="CAMKVN010020213">
    <property type="protein sequence ID" value="CAI2199072.1"/>
    <property type="molecule type" value="Genomic_DNA"/>
</dbReference>
<dbReference type="Proteomes" id="UP001153678">
    <property type="component" value="Unassembled WGS sequence"/>
</dbReference>
<proteinExistence type="predicted"/>
<evidence type="ECO:0000313" key="2">
    <source>
        <dbReference type="Proteomes" id="UP001153678"/>
    </source>
</evidence>
<accession>A0A9W4X3D8</accession>